<dbReference type="Gene3D" id="3.40.50.1820">
    <property type="entry name" value="alpha/beta hydrolase"/>
    <property type="match status" value="1"/>
</dbReference>
<dbReference type="AlphaFoldDB" id="A0A3P3Y2K4"/>
<geneLocation type="mitochondrion" evidence="4"/>
<evidence type="ECO:0000259" key="3">
    <source>
        <dbReference type="Pfam" id="PF00561"/>
    </source>
</evidence>
<proteinExistence type="inferred from homology"/>
<sequence>MLRTVGRRRWLSSSAPVPLAYHELATMKDDEFATQRGRRAPLVVLHGLLGSKSNFRSVMQRPELARNRRIVLADLRNHGDSPHAGCMSLHSLASDVSHLIERLELNRVVLMGHSLGGRVAMVAAAQTPDLVAGLVVIDMAPVNYTQSTSSGWRGARSVISAIASLELESMKSRRDVESVLRERIPHAPTRQFVLQNLVVDESNRAAEPFGWDALPSTPDSLPSLFVGGGQSDYLTEAHHPVIRSKFPTAQFAVVPDAGHWVHSERPEQFARAVGQFLDQHDL</sequence>
<reference evidence="4 5" key="1">
    <citation type="submission" date="2018-03" db="EMBL/GenBank/DDBJ databases">
        <authorList>
            <person name="Fogelqvist J."/>
        </authorList>
    </citation>
    <scope>NUCLEOTIDE SEQUENCE [LARGE SCALE GENOMIC DNA]</scope>
</reference>
<dbReference type="InterPro" id="IPR000073">
    <property type="entry name" value="AB_hydrolase_1"/>
</dbReference>
<comment type="similarity">
    <text evidence="1">Belongs to the AB hydrolase superfamily.</text>
</comment>
<evidence type="ECO:0000256" key="1">
    <source>
        <dbReference type="ARBA" id="ARBA00008645"/>
    </source>
</evidence>
<evidence type="ECO:0000256" key="2">
    <source>
        <dbReference type="ARBA" id="ARBA00022801"/>
    </source>
</evidence>
<evidence type="ECO:0000313" key="5">
    <source>
        <dbReference type="Proteomes" id="UP000290189"/>
    </source>
</evidence>
<feature type="domain" description="AB hydrolase-1" evidence="3">
    <location>
        <begin position="41"/>
        <end position="266"/>
    </location>
</feature>
<dbReference type="SUPFAM" id="SSF53474">
    <property type="entry name" value="alpha/beta-Hydrolases"/>
    <property type="match status" value="1"/>
</dbReference>
<dbReference type="PANTHER" id="PTHR46118">
    <property type="entry name" value="PROTEIN ABHD11"/>
    <property type="match status" value="1"/>
</dbReference>
<dbReference type="Proteomes" id="UP000290189">
    <property type="component" value="Unassembled WGS sequence"/>
</dbReference>
<accession>A0A3P3Y2K4</accession>
<protein>
    <recommendedName>
        <fullName evidence="3">AB hydrolase-1 domain-containing protein</fullName>
    </recommendedName>
</protein>
<evidence type="ECO:0000313" key="4">
    <source>
        <dbReference type="EMBL" id="SPQ94382.1"/>
    </source>
</evidence>
<dbReference type="PANTHER" id="PTHR46118:SF4">
    <property type="entry name" value="PROTEIN ABHD11"/>
    <property type="match status" value="1"/>
</dbReference>
<keyword evidence="4" id="KW-0496">Mitochondrion</keyword>
<organism evidence="4 5">
    <name type="scientific">Plasmodiophora brassicae</name>
    <name type="common">Clubroot disease agent</name>
    <dbReference type="NCBI Taxonomy" id="37360"/>
    <lineage>
        <taxon>Eukaryota</taxon>
        <taxon>Sar</taxon>
        <taxon>Rhizaria</taxon>
        <taxon>Endomyxa</taxon>
        <taxon>Phytomyxea</taxon>
        <taxon>Plasmodiophorida</taxon>
        <taxon>Plasmodiophoridae</taxon>
        <taxon>Plasmodiophora</taxon>
    </lineage>
</organism>
<dbReference type="InterPro" id="IPR029058">
    <property type="entry name" value="AB_hydrolase_fold"/>
</dbReference>
<keyword evidence="2" id="KW-0378">Hydrolase</keyword>
<gene>
    <name evidence="4" type="ORF">PLBR_LOCUS1597</name>
</gene>
<name>A0A3P3Y2K4_PLABS</name>
<dbReference type="Pfam" id="PF00561">
    <property type="entry name" value="Abhydrolase_1"/>
    <property type="match status" value="1"/>
</dbReference>
<dbReference type="GO" id="GO:0016787">
    <property type="term" value="F:hydrolase activity"/>
    <property type="evidence" value="ECO:0007669"/>
    <property type="project" value="UniProtKB-KW"/>
</dbReference>
<dbReference type="EMBL" id="OVEO01000002">
    <property type="protein sequence ID" value="SPQ94382.1"/>
    <property type="molecule type" value="Genomic_DNA"/>
</dbReference>